<name>A0A9P6XXU1_RHIOR</name>
<proteinExistence type="predicted"/>
<gene>
    <name evidence="1" type="ORF">G6F51_011913</name>
</gene>
<dbReference type="SUPFAM" id="SSF51735">
    <property type="entry name" value="NAD(P)-binding Rossmann-fold domains"/>
    <property type="match status" value="1"/>
</dbReference>
<dbReference type="Gene3D" id="3.40.50.720">
    <property type="entry name" value="NAD(P)-binding Rossmann-like Domain"/>
    <property type="match status" value="1"/>
</dbReference>
<dbReference type="AlphaFoldDB" id="A0A9P6XXU1"/>
<dbReference type="Proteomes" id="UP000717996">
    <property type="component" value="Unassembled WGS sequence"/>
</dbReference>
<dbReference type="EMBL" id="JAANIT010003106">
    <property type="protein sequence ID" value="KAG1534757.1"/>
    <property type="molecule type" value="Genomic_DNA"/>
</dbReference>
<sequence length="101" mass="11192">MASRLFTTALRTATRASRPSIRSMSVMAMRRAPTAVKPMMTTQIRGLKTLDFGGTQETVYERSDVPKEKLLETFKDDTIAVLGYGPQGRGQALNLHLPTSY</sequence>
<evidence type="ECO:0000313" key="1">
    <source>
        <dbReference type="EMBL" id="KAG1534757.1"/>
    </source>
</evidence>
<dbReference type="InterPro" id="IPR036291">
    <property type="entry name" value="NAD(P)-bd_dom_sf"/>
</dbReference>
<dbReference type="OrthoDB" id="10255643at2759"/>
<organism evidence="1 2">
    <name type="scientific">Rhizopus oryzae</name>
    <name type="common">Mucormycosis agent</name>
    <name type="synonym">Rhizopus arrhizus var. delemar</name>
    <dbReference type="NCBI Taxonomy" id="64495"/>
    <lineage>
        <taxon>Eukaryota</taxon>
        <taxon>Fungi</taxon>
        <taxon>Fungi incertae sedis</taxon>
        <taxon>Mucoromycota</taxon>
        <taxon>Mucoromycotina</taxon>
        <taxon>Mucoromycetes</taxon>
        <taxon>Mucorales</taxon>
        <taxon>Mucorineae</taxon>
        <taxon>Rhizopodaceae</taxon>
        <taxon>Rhizopus</taxon>
    </lineage>
</organism>
<reference evidence="1" key="1">
    <citation type="journal article" date="2020" name="Microb. Genom.">
        <title>Genetic diversity of clinical and environmental Mucorales isolates obtained from an investigation of mucormycosis cases among solid organ transplant recipients.</title>
        <authorList>
            <person name="Nguyen M.H."/>
            <person name="Kaul D."/>
            <person name="Muto C."/>
            <person name="Cheng S.J."/>
            <person name="Richter R.A."/>
            <person name="Bruno V.M."/>
            <person name="Liu G."/>
            <person name="Beyhan S."/>
            <person name="Sundermann A.J."/>
            <person name="Mounaud S."/>
            <person name="Pasculle A.W."/>
            <person name="Nierman W.C."/>
            <person name="Driscoll E."/>
            <person name="Cumbie R."/>
            <person name="Clancy C.J."/>
            <person name="Dupont C.L."/>
        </authorList>
    </citation>
    <scope>NUCLEOTIDE SEQUENCE</scope>
    <source>
        <strain evidence="1">GL16</strain>
    </source>
</reference>
<protein>
    <submittedName>
        <fullName evidence="1">Uncharacterized protein</fullName>
    </submittedName>
</protein>
<comment type="caution">
    <text evidence="1">The sequence shown here is derived from an EMBL/GenBank/DDBJ whole genome shotgun (WGS) entry which is preliminary data.</text>
</comment>
<evidence type="ECO:0000313" key="2">
    <source>
        <dbReference type="Proteomes" id="UP000717996"/>
    </source>
</evidence>
<accession>A0A9P6XXU1</accession>